<evidence type="ECO:0000313" key="3">
    <source>
        <dbReference type="EMBL" id="PTM50658.1"/>
    </source>
</evidence>
<evidence type="ECO:0000256" key="1">
    <source>
        <dbReference type="SAM" id="MobiDB-lite"/>
    </source>
</evidence>
<protein>
    <submittedName>
        <fullName evidence="3">Uncharacterized protein</fullName>
    </submittedName>
</protein>
<feature type="region of interest" description="Disordered" evidence="1">
    <location>
        <begin position="75"/>
        <end position="114"/>
    </location>
</feature>
<name>A0A2T4YXD3_9HYPH</name>
<dbReference type="EMBL" id="PZZL01000013">
    <property type="protein sequence ID" value="PTM50658.1"/>
    <property type="molecule type" value="Genomic_DNA"/>
</dbReference>
<feature type="chain" id="PRO_5015673667" evidence="2">
    <location>
        <begin position="23"/>
        <end position="114"/>
    </location>
</feature>
<evidence type="ECO:0000256" key="2">
    <source>
        <dbReference type="SAM" id="SignalP"/>
    </source>
</evidence>
<feature type="signal peptide" evidence="2">
    <location>
        <begin position="1"/>
        <end position="22"/>
    </location>
</feature>
<proteinExistence type="predicted"/>
<keyword evidence="4" id="KW-1185">Reference proteome</keyword>
<gene>
    <name evidence="3" type="ORF">C8P69_11345</name>
</gene>
<evidence type="ECO:0000313" key="4">
    <source>
        <dbReference type="Proteomes" id="UP000241808"/>
    </source>
</evidence>
<comment type="caution">
    <text evidence="3">The sequence shown here is derived from an EMBL/GenBank/DDBJ whole genome shotgun (WGS) entry which is preliminary data.</text>
</comment>
<sequence length="114" mass="12001">MTGTRSNTLVMARTIASAMVVASVPLLVPVPALSQAAQTAPSACPEGRTFSGACVRPDLSSDMRLHILSATQPKLSVSSPPLLPSQDGQFAQPRDRGELQRLYGVDVPNGYRAP</sequence>
<organism evidence="3 4">
    <name type="scientific">Phreatobacter oligotrophus</name>
    <dbReference type="NCBI Taxonomy" id="1122261"/>
    <lineage>
        <taxon>Bacteria</taxon>
        <taxon>Pseudomonadati</taxon>
        <taxon>Pseudomonadota</taxon>
        <taxon>Alphaproteobacteria</taxon>
        <taxon>Hyphomicrobiales</taxon>
        <taxon>Phreatobacteraceae</taxon>
        <taxon>Phreatobacter</taxon>
    </lineage>
</organism>
<dbReference type="RefSeq" id="WP_108179350.1">
    <property type="nucleotide sequence ID" value="NZ_PZZL01000013.1"/>
</dbReference>
<dbReference type="Proteomes" id="UP000241808">
    <property type="component" value="Unassembled WGS sequence"/>
</dbReference>
<accession>A0A2T4YXD3</accession>
<dbReference type="AlphaFoldDB" id="A0A2T4YXD3"/>
<keyword evidence="2" id="KW-0732">Signal</keyword>
<dbReference type="OrthoDB" id="9905208at2"/>
<reference evidence="3 4" key="1">
    <citation type="submission" date="2018-04" db="EMBL/GenBank/DDBJ databases">
        <title>Genomic Encyclopedia of Archaeal and Bacterial Type Strains, Phase II (KMG-II): from individual species to whole genera.</title>
        <authorList>
            <person name="Goeker M."/>
        </authorList>
    </citation>
    <scope>NUCLEOTIDE SEQUENCE [LARGE SCALE GENOMIC DNA]</scope>
    <source>
        <strain evidence="3 4">DSM 25521</strain>
    </source>
</reference>